<feature type="chain" id="PRO_5047054426" description="Lipoprotein" evidence="1">
    <location>
        <begin position="21"/>
        <end position="99"/>
    </location>
</feature>
<sequence>MTISKSFAILGLLGATAACAPIGPDKTVDRGINSHDLSTMVAGIWVDPDGCDHWIIDDGVEGYMSERLTPDGLPVCSGVAQPNVVVGPFKSGSPIPDPL</sequence>
<gene>
    <name evidence="2" type="ORF">FHS00_001860</name>
</gene>
<evidence type="ECO:0000313" key="2">
    <source>
        <dbReference type="EMBL" id="MBB3712278.1"/>
    </source>
</evidence>
<comment type="caution">
    <text evidence="2">The sequence shown here is derived from an EMBL/GenBank/DDBJ whole genome shotgun (WGS) entry which is preliminary data.</text>
</comment>
<proteinExistence type="predicted"/>
<dbReference type="PROSITE" id="PS51257">
    <property type="entry name" value="PROKAR_LIPOPROTEIN"/>
    <property type="match status" value="1"/>
</dbReference>
<evidence type="ECO:0000313" key="3">
    <source>
        <dbReference type="Proteomes" id="UP000576152"/>
    </source>
</evidence>
<reference evidence="2 3" key="1">
    <citation type="submission" date="2020-08" db="EMBL/GenBank/DDBJ databases">
        <title>Genomic Encyclopedia of Type Strains, Phase III (KMG-III): the genomes of soil and plant-associated and newly described type strains.</title>
        <authorList>
            <person name="Whitman W."/>
        </authorList>
    </citation>
    <scope>NUCLEOTIDE SEQUENCE [LARGE SCALE GENOMIC DNA]</scope>
    <source>
        <strain evidence="2 3">CECT 8572</strain>
    </source>
</reference>
<evidence type="ECO:0008006" key="4">
    <source>
        <dbReference type="Google" id="ProtNLM"/>
    </source>
</evidence>
<protein>
    <recommendedName>
        <fullName evidence="4">Lipoprotein</fullName>
    </recommendedName>
</protein>
<evidence type="ECO:0000256" key="1">
    <source>
        <dbReference type="SAM" id="SignalP"/>
    </source>
</evidence>
<keyword evidence="3" id="KW-1185">Reference proteome</keyword>
<accession>A0ABR6HP03</accession>
<dbReference type="RefSeq" id="WP_183472111.1">
    <property type="nucleotide sequence ID" value="NZ_JACIBX010000006.1"/>
</dbReference>
<organism evidence="2 3">
    <name type="scientific">Limimaricola variabilis</name>
    <dbReference type="NCBI Taxonomy" id="1492771"/>
    <lineage>
        <taxon>Bacteria</taxon>
        <taxon>Pseudomonadati</taxon>
        <taxon>Pseudomonadota</taxon>
        <taxon>Alphaproteobacteria</taxon>
        <taxon>Rhodobacterales</taxon>
        <taxon>Paracoccaceae</taxon>
        <taxon>Limimaricola</taxon>
    </lineage>
</organism>
<feature type="signal peptide" evidence="1">
    <location>
        <begin position="1"/>
        <end position="20"/>
    </location>
</feature>
<keyword evidence="1" id="KW-0732">Signal</keyword>
<name>A0ABR6HP03_9RHOB</name>
<dbReference type="Proteomes" id="UP000576152">
    <property type="component" value="Unassembled WGS sequence"/>
</dbReference>
<dbReference type="EMBL" id="JACIBX010000006">
    <property type="protein sequence ID" value="MBB3712278.1"/>
    <property type="molecule type" value="Genomic_DNA"/>
</dbReference>